<name>A0A5E4NEL3_9HEMI</name>
<keyword evidence="3" id="KW-1185">Reference proteome</keyword>
<organism evidence="2 3">
    <name type="scientific">Cinara cedri</name>
    <dbReference type="NCBI Taxonomy" id="506608"/>
    <lineage>
        <taxon>Eukaryota</taxon>
        <taxon>Metazoa</taxon>
        <taxon>Ecdysozoa</taxon>
        <taxon>Arthropoda</taxon>
        <taxon>Hexapoda</taxon>
        <taxon>Insecta</taxon>
        <taxon>Pterygota</taxon>
        <taxon>Neoptera</taxon>
        <taxon>Paraneoptera</taxon>
        <taxon>Hemiptera</taxon>
        <taxon>Sternorrhyncha</taxon>
        <taxon>Aphidomorpha</taxon>
        <taxon>Aphidoidea</taxon>
        <taxon>Aphididae</taxon>
        <taxon>Lachninae</taxon>
        <taxon>Cinara</taxon>
    </lineage>
</organism>
<evidence type="ECO:0000313" key="3">
    <source>
        <dbReference type="Proteomes" id="UP000325440"/>
    </source>
</evidence>
<dbReference type="EMBL" id="CABPRJ010002367">
    <property type="protein sequence ID" value="VVC43175.1"/>
    <property type="molecule type" value="Genomic_DNA"/>
</dbReference>
<feature type="domain" description="FHA" evidence="1">
    <location>
        <begin position="16"/>
        <end position="73"/>
    </location>
</feature>
<dbReference type="AlphaFoldDB" id="A0A5E4NEL3"/>
<evidence type="ECO:0000259" key="1">
    <source>
        <dbReference type="PROSITE" id="PS50006"/>
    </source>
</evidence>
<dbReference type="InterPro" id="IPR000253">
    <property type="entry name" value="FHA_dom"/>
</dbReference>
<proteinExistence type="predicted"/>
<dbReference type="PROSITE" id="PS50006">
    <property type="entry name" value="FHA_DOMAIN"/>
    <property type="match status" value="1"/>
</dbReference>
<sequence>MCTPFPINKKHELFVLNLGQGDSINPDTSLQDIKKIPPNVYTEHAQLSVNHSTQEIDLEDIKTNSTKLYFEKTKSMLQRLPTIAKEIANAVVSDIDTDVTSNLPEGEPVTFQLLTILFTKLKKLTYRHARGDHMRGIEFLETSPESEWGQFEV</sequence>
<evidence type="ECO:0000313" key="2">
    <source>
        <dbReference type="EMBL" id="VVC43175.1"/>
    </source>
</evidence>
<protein>
    <submittedName>
        <fullName evidence="2">Forkhead-associated (FHA) domain</fullName>
    </submittedName>
</protein>
<gene>
    <name evidence="2" type="ORF">CINCED_3A005541</name>
</gene>
<reference evidence="2 3" key="1">
    <citation type="submission" date="2019-08" db="EMBL/GenBank/DDBJ databases">
        <authorList>
            <person name="Alioto T."/>
            <person name="Alioto T."/>
            <person name="Gomez Garrido J."/>
        </authorList>
    </citation>
    <scope>NUCLEOTIDE SEQUENCE [LARGE SCALE GENOMIC DNA]</scope>
</reference>
<dbReference type="Proteomes" id="UP000325440">
    <property type="component" value="Unassembled WGS sequence"/>
</dbReference>
<accession>A0A5E4NEL3</accession>